<evidence type="ECO:0000313" key="3">
    <source>
        <dbReference type="EMBL" id="PED81864.1"/>
    </source>
</evidence>
<dbReference type="EMBL" id="NVOR01000053">
    <property type="protein sequence ID" value="PED81864.1"/>
    <property type="molecule type" value="Genomic_DNA"/>
</dbReference>
<organism evidence="3 4">
    <name type="scientific">Bacillus pseudomycoides</name>
    <dbReference type="NCBI Taxonomy" id="64104"/>
    <lineage>
        <taxon>Bacteria</taxon>
        <taxon>Bacillati</taxon>
        <taxon>Bacillota</taxon>
        <taxon>Bacilli</taxon>
        <taxon>Bacillales</taxon>
        <taxon>Bacillaceae</taxon>
        <taxon>Bacillus</taxon>
        <taxon>Bacillus cereus group</taxon>
    </lineage>
</organism>
<protein>
    <submittedName>
        <fullName evidence="3">Undecaprenyl-diphosphatase</fullName>
    </submittedName>
</protein>
<feature type="non-terminal residue" evidence="3">
    <location>
        <position position="1"/>
    </location>
</feature>
<proteinExistence type="predicted"/>
<sequence>HYPFDVAIGALIGCVSALFSYWLVPKFSFIKQLLTLYERVEKHVLPSKNKSKGF</sequence>
<evidence type="ECO:0000256" key="1">
    <source>
        <dbReference type="SAM" id="Phobius"/>
    </source>
</evidence>
<reference evidence="3 4" key="1">
    <citation type="submission" date="2017-09" db="EMBL/GenBank/DDBJ databases">
        <title>Large-scale bioinformatics analysis of Bacillus genomes uncovers conserved roles of natural products in bacterial physiology.</title>
        <authorList>
            <consortium name="Agbiome Team Llc"/>
            <person name="Bleich R.M."/>
            <person name="Grubbs K.J."/>
            <person name="Santa Maria K.C."/>
            <person name="Allen S.E."/>
            <person name="Farag S."/>
            <person name="Shank E.A."/>
            <person name="Bowers A."/>
        </authorList>
    </citation>
    <scope>NUCLEOTIDE SEQUENCE [LARGE SCALE GENOMIC DNA]</scope>
    <source>
        <strain evidence="3 4">AFS092012</strain>
    </source>
</reference>
<dbReference type="Proteomes" id="UP000221020">
    <property type="component" value="Unassembled WGS sequence"/>
</dbReference>
<feature type="transmembrane region" description="Helical" evidence="1">
    <location>
        <begin position="6"/>
        <end position="24"/>
    </location>
</feature>
<dbReference type="EMBL" id="NVOR01000066">
    <property type="protein sequence ID" value="PED81410.1"/>
    <property type="molecule type" value="Genomic_DNA"/>
</dbReference>
<gene>
    <name evidence="3" type="ORF">CON65_15410</name>
    <name evidence="2" type="ORF">CON65_17150</name>
</gene>
<dbReference type="InterPro" id="IPR036938">
    <property type="entry name" value="PAP2/HPO_sf"/>
</dbReference>
<keyword evidence="1" id="KW-0472">Membrane</keyword>
<keyword evidence="1" id="KW-0812">Transmembrane</keyword>
<evidence type="ECO:0000313" key="4">
    <source>
        <dbReference type="Proteomes" id="UP000221020"/>
    </source>
</evidence>
<keyword evidence="1" id="KW-1133">Transmembrane helix</keyword>
<dbReference type="SUPFAM" id="SSF48317">
    <property type="entry name" value="Acid phosphatase/Vanadium-dependent haloperoxidase"/>
    <property type="match status" value="1"/>
</dbReference>
<comment type="caution">
    <text evidence="3">The sequence shown here is derived from an EMBL/GenBank/DDBJ whole genome shotgun (WGS) entry which is preliminary data.</text>
</comment>
<accession>A0AA91ZSV7</accession>
<dbReference type="Gene3D" id="1.20.144.10">
    <property type="entry name" value="Phosphatidic acid phosphatase type 2/haloperoxidase"/>
    <property type="match status" value="1"/>
</dbReference>
<evidence type="ECO:0000313" key="2">
    <source>
        <dbReference type="EMBL" id="PED81410.1"/>
    </source>
</evidence>
<name>A0AA91ZSV7_9BACI</name>
<dbReference type="AlphaFoldDB" id="A0AA91ZSV7"/>